<dbReference type="Proteomes" id="UP000499080">
    <property type="component" value="Unassembled WGS sequence"/>
</dbReference>
<dbReference type="GO" id="GO:0003676">
    <property type="term" value="F:nucleic acid binding"/>
    <property type="evidence" value="ECO:0007669"/>
    <property type="project" value="InterPro"/>
</dbReference>
<evidence type="ECO:0000259" key="1">
    <source>
        <dbReference type="PROSITE" id="PS50878"/>
    </source>
</evidence>
<dbReference type="GO" id="GO:0071897">
    <property type="term" value="P:DNA biosynthetic process"/>
    <property type="evidence" value="ECO:0007669"/>
    <property type="project" value="UniProtKB-ARBA"/>
</dbReference>
<dbReference type="GO" id="GO:0004523">
    <property type="term" value="F:RNA-DNA hybrid ribonuclease activity"/>
    <property type="evidence" value="ECO:0007669"/>
    <property type="project" value="InterPro"/>
</dbReference>
<dbReference type="InterPro" id="IPR036691">
    <property type="entry name" value="Endo/exonu/phosph_ase_sf"/>
</dbReference>
<dbReference type="InterPro" id="IPR005135">
    <property type="entry name" value="Endo/exonuclease/phosphatase"/>
</dbReference>
<dbReference type="Gene3D" id="3.30.420.10">
    <property type="entry name" value="Ribonuclease H-like superfamily/Ribonuclease H"/>
    <property type="match status" value="1"/>
</dbReference>
<feature type="domain" description="RNase H type-1" evidence="2">
    <location>
        <begin position="790"/>
        <end position="922"/>
    </location>
</feature>
<dbReference type="Gene3D" id="3.60.10.10">
    <property type="entry name" value="Endonuclease/exonuclease/phosphatase"/>
    <property type="match status" value="1"/>
</dbReference>
<gene>
    <name evidence="3" type="primary">PO11_213</name>
    <name evidence="4" type="synonym">PO11_233</name>
    <name evidence="4" type="ORF">AVEN_170292_1</name>
    <name evidence="3" type="ORF">AVEN_17976_1</name>
</gene>
<dbReference type="Pfam" id="PF00075">
    <property type="entry name" value="RNase_H"/>
    <property type="match status" value="1"/>
</dbReference>
<comment type="caution">
    <text evidence="3">The sequence shown here is derived from an EMBL/GenBank/DDBJ whole genome shotgun (WGS) entry which is preliminary data.</text>
</comment>
<dbReference type="OrthoDB" id="6516289at2759"/>
<dbReference type="PROSITE" id="PS50879">
    <property type="entry name" value="RNASE_H_1"/>
    <property type="match status" value="1"/>
</dbReference>
<dbReference type="CDD" id="cd09276">
    <property type="entry name" value="Rnase_HI_RT_non_LTR"/>
    <property type="match status" value="1"/>
</dbReference>
<dbReference type="AlphaFoldDB" id="A0A4Y2W3C9"/>
<evidence type="ECO:0000313" key="3">
    <source>
        <dbReference type="EMBL" id="GBO31024.1"/>
    </source>
</evidence>
<dbReference type="GO" id="GO:0042575">
    <property type="term" value="C:DNA polymerase complex"/>
    <property type="evidence" value="ECO:0007669"/>
    <property type="project" value="UniProtKB-ARBA"/>
</dbReference>
<accession>A0A4Y2W3C9</accession>
<dbReference type="PROSITE" id="PS50878">
    <property type="entry name" value="RT_POL"/>
    <property type="match status" value="1"/>
</dbReference>
<dbReference type="PANTHER" id="PTHR19446">
    <property type="entry name" value="REVERSE TRANSCRIPTASES"/>
    <property type="match status" value="1"/>
</dbReference>
<dbReference type="Pfam" id="PF00078">
    <property type="entry name" value="RVT_1"/>
    <property type="match status" value="1"/>
</dbReference>
<dbReference type="CDD" id="cd01650">
    <property type="entry name" value="RT_nLTR_like"/>
    <property type="match status" value="1"/>
</dbReference>
<dbReference type="SUPFAM" id="SSF53098">
    <property type="entry name" value="Ribonuclease H-like"/>
    <property type="match status" value="1"/>
</dbReference>
<dbReference type="InterPro" id="IPR036397">
    <property type="entry name" value="RNaseH_sf"/>
</dbReference>
<dbReference type="SUPFAM" id="SSF56219">
    <property type="entry name" value="DNase I-like"/>
    <property type="match status" value="1"/>
</dbReference>
<evidence type="ECO:0000313" key="4">
    <source>
        <dbReference type="EMBL" id="GBO34655.1"/>
    </source>
</evidence>
<dbReference type="EMBL" id="BGPR01058496">
    <property type="protein sequence ID" value="GBO34655.1"/>
    <property type="molecule type" value="Genomic_DNA"/>
</dbReference>
<protein>
    <submittedName>
        <fullName evidence="3">Retrovirus-related Pol polyprotein from type-1 retrotransposable element R1</fullName>
    </submittedName>
</protein>
<dbReference type="InterPro" id="IPR043502">
    <property type="entry name" value="DNA/RNA_pol_sf"/>
</dbReference>
<dbReference type="InterPro" id="IPR002156">
    <property type="entry name" value="RNaseH_domain"/>
</dbReference>
<organism evidence="3 5">
    <name type="scientific">Araneus ventricosus</name>
    <name type="common">Orbweaver spider</name>
    <name type="synonym">Epeira ventricosa</name>
    <dbReference type="NCBI Taxonomy" id="182803"/>
    <lineage>
        <taxon>Eukaryota</taxon>
        <taxon>Metazoa</taxon>
        <taxon>Ecdysozoa</taxon>
        <taxon>Arthropoda</taxon>
        <taxon>Chelicerata</taxon>
        <taxon>Arachnida</taxon>
        <taxon>Araneae</taxon>
        <taxon>Araneomorphae</taxon>
        <taxon>Entelegynae</taxon>
        <taxon>Araneoidea</taxon>
        <taxon>Araneidae</taxon>
        <taxon>Araneus</taxon>
    </lineage>
</organism>
<feature type="domain" description="Reverse transcriptase" evidence="1">
    <location>
        <begin position="426"/>
        <end position="699"/>
    </location>
</feature>
<keyword evidence="5" id="KW-1185">Reference proteome</keyword>
<sequence>MARSGKALVSIRNPLINLLIRHEGEHVIALDAMVGSDSITVVCFYFPPSLPQAHMVRELQGVLDLLSSPNVIIAGDANVRSSLWGPDISDHRPLDEGGPLVDLILARRLHVWNDPSSPPTFETERGRSWIDVTLSTPLLSPRKADWVVHPTTLSDHNPITFIVAGGSGVPPPVSLGRLSPRRILKIAREVALFYQQFAHEIEGISTKGQLDLWVDKITDFIQSLSVLNVLPTDSRLRVPWWDSSLDIQRKKTRALRARFLRCHHPQERLRRRIIFKKAAAQYKFMIKTKSRNCFNQLCYQLTRNNPFDLPYKLAARKIPARTVLRGVKADDGTITTSVPATVRTIVQTLFPRDDASLDTPTQKAIRCYVRHYENCIIDPPFTTAEIQGALHAFRPKKTPGLDGITVELVKCIFHCCPAIILSIMNACLRVRGFPTRWKISKLLLLGKPGRDLTLLNSYRPICLLTVLSKLLDKLITYRLTHLFYSKGLLHERQHGFRIGKSCETANNNLWEEIQSALRCKGKVSLISLDVQGAFDTVWQPSILHRLIAAQCPINIFELVRDYFQDRTVQFHFNGDSWSYPDNRGVPQGSCSGPFYWNIVLDTIFTVDLPAGCSIQAFADDLILLVKGVSKRDIEIKSGVALDRLVQWAHKHKLHFNLEKTILLPITFGGRLTMTDPPRVSLNGQQIQAHKGFRYLGVRSTLNSIQRRPLLQITGAYRTVSTVALQVLVGVLPLDLKALEALAKFRVKVLRSDTTVGDRTFYSSQYLSRVNVFESHPSTWTVHPFSLTVPLGSDIEIFTDGSKMNGHVGCSVIVYYHGQLIHSEGHRLNDEASVYQAELSGFTLALRFVQSILHWDSVRVYTDSLSLLTALAAAHTTDPAIWQLKETLRAIKQNRVISLHWVKAHEGTEGNEMADIVAKQATTKASTDLVLLRPFHHINSELKDELVRQWQDRWILTLNGRTTAEFFPQVSLHPHLYNRRIMQILTGHGRFPSYFRRFSIMDHDQCECGQRGDVFHYLSNCPRTGDLRSQLVFDPLYPPSLFEHTANLPILDLLVLRVGGLLPNV</sequence>
<dbReference type="InterPro" id="IPR012337">
    <property type="entry name" value="RNaseH-like_sf"/>
</dbReference>
<dbReference type="SUPFAM" id="SSF56672">
    <property type="entry name" value="DNA/RNA polymerases"/>
    <property type="match status" value="1"/>
</dbReference>
<name>A0A4Y2W3C9_ARAVE</name>
<dbReference type="Pfam" id="PF14529">
    <property type="entry name" value="Exo_endo_phos_2"/>
    <property type="match status" value="1"/>
</dbReference>
<evidence type="ECO:0000259" key="2">
    <source>
        <dbReference type="PROSITE" id="PS50879"/>
    </source>
</evidence>
<reference evidence="3 5" key="1">
    <citation type="journal article" date="2019" name="Sci. Rep.">
        <title>Orb-weaving spider Araneus ventricosus genome elucidates the spidroin gene catalogue.</title>
        <authorList>
            <person name="Kono N."/>
            <person name="Nakamura H."/>
            <person name="Ohtoshi R."/>
            <person name="Moran D.A.P."/>
            <person name="Shinohara A."/>
            <person name="Yoshida Y."/>
            <person name="Fujiwara M."/>
            <person name="Mori M."/>
            <person name="Tomita M."/>
            <person name="Arakawa K."/>
        </authorList>
    </citation>
    <scope>NUCLEOTIDE SEQUENCE [LARGE SCALE GENOMIC DNA]</scope>
</reference>
<evidence type="ECO:0000313" key="5">
    <source>
        <dbReference type="Proteomes" id="UP000499080"/>
    </source>
</evidence>
<dbReference type="EMBL" id="BGPR01054247">
    <property type="protein sequence ID" value="GBO31024.1"/>
    <property type="molecule type" value="Genomic_DNA"/>
</dbReference>
<dbReference type="InterPro" id="IPR000477">
    <property type="entry name" value="RT_dom"/>
</dbReference>
<proteinExistence type="predicted"/>